<dbReference type="Gene3D" id="3.40.50.1820">
    <property type="entry name" value="alpha/beta hydrolase"/>
    <property type="match status" value="1"/>
</dbReference>
<dbReference type="InterPro" id="IPR032821">
    <property type="entry name" value="PKS_assoc"/>
</dbReference>
<dbReference type="InterPro" id="IPR050091">
    <property type="entry name" value="PKS_NRPS_Biosynth_Enz"/>
</dbReference>
<evidence type="ECO:0000313" key="8">
    <source>
        <dbReference type="EMBL" id="QFZ24266.1"/>
    </source>
</evidence>
<dbReference type="Gene3D" id="1.10.1200.10">
    <property type="entry name" value="ACP-like"/>
    <property type="match status" value="1"/>
</dbReference>
<dbReference type="PROSITE" id="PS00606">
    <property type="entry name" value="KS3_1"/>
    <property type="match status" value="1"/>
</dbReference>
<dbReference type="SMART" id="SM00827">
    <property type="entry name" value="PKS_AT"/>
    <property type="match status" value="1"/>
</dbReference>
<dbReference type="GO" id="GO:0006633">
    <property type="term" value="P:fatty acid biosynthetic process"/>
    <property type="evidence" value="ECO:0007669"/>
    <property type="project" value="InterPro"/>
</dbReference>
<evidence type="ECO:0000256" key="4">
    <source>
        <dbReference type="ARBA" id="ARBA00023315"/>
    </source>
</evidence>
<dbReference type="SMART" id="SM00825">
    <property type="entry name" value="PKS_KS"/>
    <property type="match status" value="1"/>
</dbReference>
<dbReference type="CDD" id="cd00833">
    <property type="entry name" value="PKS"/>
    <property type="match status" value="1"/>
</dbReference>
<accession>A0A5Q0HDB1</accession>
<feature type="region of interest" description="Disordered" evidence="5">
    <location>
        <begin position="1055"/>
        <end position="1102"/>
    </location>
</feature>
<dbReference type="SMART" id="SM00823">
    <property type="entry name" value="PKS_PP"/>
    <property type="match status" value="1"/>
</dbReference>
<dbReference type="InterPro" id="IPR009081">
    <property type="entry name" value="PP-bd_ACP"/>
</dbReference>
<dbReference type="InterPro" id="IPR020802">
    <property type="entry name" value="TesA-like"/>
</dbReference>
<keyword evidence="1" id="KW-0596">Phosphopantetheine</keyword>
<dbReference type="Pfam" id="PF00109">
    <property type="entry name" value="ketoacyl-synt"/>
    <property type="match status" value="1"/>
</dbReference>
<dbReference type="PANTHER" id="PTHR43775">
    <property type="entry name" value="FATTY ACID SYNTHASE"/>
    <property type="match status" value="1"/>
</dbReference>
<protein>
    <submittedName>
        <fullName evidence="8">Type I polyketide synthase</fullName>
    </submittedName>
</protein>
<dbReference type="GO" id="GO:0031177">
    <property type="term" value="F:phosphopantetheine binding"/>
    <property type="evidence" value="ECO:0007669"/>
    <property type="project" value="InterPro"/>
</dbReference>
<evidence type="ECO:0000256" key="1">
    <source>
        <dbReference type="ARBA" id="ARBA00022450"/>
    </source>
</evidence>
<dbReference type="InterPro" id="IPR014030">
    <property type="entry name" value="Ketoacyl_synth_N"/>
</dbReference>
<dbReference type="EMBL" id="CP034550">
    <property type="protein sequence ID" value="QFZ24266.1"/>
    <property type="molecule type" value="Genomic_DNA"/>
</dbReference>
<keyword evidence="4" id="KW-0012">Acyltransferase</keyword>
<evidence type="ECO:0000313" key="9">
    <source>
        <dbReference type="Proteomes" id="UP000325787"/>
    </source>
</evidence>
<dbReference type="Pfam" id="PF16197">
    <property type="entry name" value="KAsynt_C_assoc"/>
    <property type="match status" value="1"/>
</dbReference>
<dbReference type="InterPro" id="IPR014043">
    <property type="entry name" value="Acyl_transferase_dom"/>
</dbReference>
<dbReference type="InterPro" id="IPR001031">
    <property type="entry name" value="Thioesterase"/>
</dbReference>
<dbReference type="InterPro" id="IPR036736">
    <property type="entry name" value="ACP-like_sf"/>
</dbReference>
<dbReference type="SUPFAM" id="SSF55048">
    <property type="entry name" value="Probable ACP-binding domain of malonyl-CoA ACP transacylase"/>
    <property type="match status" value="1"/>
</dbReference>
<dbReference type="KEGG" id="ssyi:EKG83_15880"/>
<evidence type="ECO:0000259" key="7">
    <source>
        <dbReference type="PROSITE" id="PS52004"/>
    </source>
</evidence>
<dbReference type="SUPFAM" id="SSF52151">
    <property type="entry name" value="FabD/lysophospholipase-like"/>
    <property type="match status" value="1"/>
</dbReference>
<keyword evidence="9" id="KW-1185">Reference proteome</keyword>
<dbReference type="SMART" id="SM00824">
    <property type="entry name" value="PKS_TE"/>
    <property type="match status" value="1"/>
</dbReference>
<dbReference type="PROSITE" id="PS52004">
    <property type="entry name" value="KS3_2"/>
    <property type="match status" value="1"/>
</dbReference>
<dbReference type="Pfam" id="PF02801">
    <property type="entry name" value="Ketoacyl-synt_C"/>
    <property type="match status" value="1"/>
</dbReference>
<evidence type="ECO:0000256" key="3">
    <source>
        <dbReference type="ARBA" id="ARBA00022679"/>
    </source>
</evidence>
<reference evidence="9" key="1">
    <citation type="journal article" date="2021" name="Curr. Microbiol.">
        <title>Complete genome of nocamycin-producing strain Saccharothrix syringae NRRL B-16468 reveals the biosynthetic potential for secondary metabolites.</title>
        <authorList>
            <person name="Mo X."/>
            <person name="Yang S."/>
        </authorList>
    </citation>
    <scope>NUCLEOTIDE SEQUENCE [LARGE SCALE GENOMIC DNA]</scope>
    <source>
        <strain evidence="9">ATCC 51364 / DSM 43886 / JCM 6844 / KCTC 9398 / NBRC 14523 / NRRL B-16468 / INA 2240</strain>
    </source>
</reference>
<dbReference type="Gene3D" id="3.40.47.10">
    <property type="match status" value="1"/>
</dbReference>
<dbReference type="Gene3D" id="3.30.70.3290">
    <property type="match status" value="1"/>
</dbReference>
<dbReference type="Pfam" id="PF00550">
    <property type="entry name" value="PP-binding"/>
    <property type="match status" value="1"/>
</dbReference>
<feature type="region of interest" description="Disordered" evidence="5">
    <location>
        <begin position="940"/>
        <end position="962"/>
    </location>
</feature>
<evidence type="ECO:0000256" key="2">
    <source>
        <dbReference type="ARBA" id="ARBA00022553"/>
    </source>
</evidence>
<evidence type="ECO:0000259" key="6">
    <source>
        <dbReference type="PROSITE" id="PS50075"/>
    </source>
</evidence>
<dbReference type="InterPro" id="IPR020806">
    <property type="entry name" value="PKS_PP-bd"/>
</dbReference>
<dbReference type="InterPro" id="IPR016039">
    <property type="entry name" value="Thiolase-like"/>
</dbReference>
<dbReference type="InterPro" id="IPR018201">
    <property type="entry name" value="Ketoacyl_synth_AS"/>
</dbReference>
<feature type="domain" description="Ketosynthase family 3 (KS3)" evidence="7">
    <location>
        <begin position="33"/>
        <end position="460"/>
    </location>
</feature>
<name>A0A5Q0HDB1_SACSY</name>
<dbReference type="SUPFAM" id="SSF47336">
    <property type="entry name" value="ACP-like"/>
    <property type="match status" value="1"/>
</dbReference>
<feature type="compositionally biased region" description="Pro residues" evidence="5">
    <location>
        <begin position="1067"/>
        <end position="1102"/>
    </location>
</feature>
<dbReference type="InterPro" id="IPR016035">
    <property type="entry name" value="Acyl_Trfase/lysoPLipase"/>
</dbReference>
<sequence>MDNEDKLRRYLKVVTADLMQARERSEELERRVNEPIAIIGMACRYPGGVRSPEDLWELAVTGRDAITPFPDDRGWDLDALYDPDPDRPGTSSTRQGGFLPDIADFDAGFWGISPREAIAMDPQQRLLLETSWQALERARIDPHSLHGSATGVFVGPSVTDYAALLARYPTGFEGLLLGGLAGAIISGRISYLLGLEGPAVTVDTGCSSSLTALHLAAGALRAGDCSLALVGGVSVLVTPGSFVEFSIQRGLAPDGRCKSFGDAADGTSWAEGVGMVVVERLSDARRHGHPVLAVVRGSAINQDGASNGLTAPSGPSQQRVIRRALAAAGLTSADVDAVEAHGTGTTLGDPIEAQALLATYGRNRRPGRPLFLGSLKSNLGHSQSAAGVGGLIKTVMSLRHGVLAPTLHADPPSTEVDWTAGDVELLHEPRPWPETEDRPRRAAVSAFGIGGTNAHAILEAVPEEGTGREGDGVAHRALAAVPWPVSGRTAAAVRAQAARLAAFLAGRAEPADPVDVGYSLATTRAALEHRGVVVAADRDGLLAGLGALARGTPDAAVTTGATARGRLAFLFTGQGAQTPGMGRELYAEHPAFAEAFDAVCAHLDGPIGRSLRELTFAEDDAPGLLDRTGFAQPALFAVETALFRLVESWGVRPDFVAGHSIGEVTAAHVAGMLSLEDACALVAARARLMQGMAPGGAMVAVRAAEEDVLPVLDESDGLVSVAAVNGPASVVLSGDRETLTALVERLADKGFRSRELRVSHAFHSPRIDPILADFRSAIEGLSFAAPRIPVVPLAPGDADRGERMRSADYWVAQARAAVRFRDGVVRLGEAGVTTFLELGPGGVLTALGRDCLPPAGPDVPERAFVPALRRGRAEPAALMDAVAALFARGVPVDWRAVYAGTGAAQLDLPTYAFQRRRYWLVDHLPPGASLLAHQGVVGGTGAPPPDAVPAEATPEAPSVRGRLADRPRREWAEVLLAEVRGQVAQLMGYDALDDVDAQRGFAELGFDSLTAAWMTERLGAVTGLELPRTLVVDRPTPYAVATYLADRFAALDDLEPPPAAPAATPAGPSPAGPSPAGPSPAGPSPAGPSPAGPSPAAPPAPEPLPALFAQACAQGRVRDGLELLAVAARLRVGTGALPMRAPVSFSRGLAGPTLVCIPSVVAPSNVYQYARIADALRTTHNMAVLPLTGYADHEPLPPTRTDLVAAVAEAVRGSVTGPYVLVGYSSGGWIAHAAAARLKDLGTAPESLVLLDSHVPGSTGLAEIQFDLLGDAYAEWTAAQPLRGAELSAMAHHLRLFDDWAPIEIGGTPTLLLRAAERMGGRPGTGGHWQAHWGPDHDAVDVPGTHLSMIDEHAASTASAITGWLAGRPGHFHHPSTDVSSGERR</sequence>
<dbReference type="Gene3D" id="3.40.366.10">
    <property type="entry name" value="Malonyl-Coenzyme A Acyl Carrier Protein, domain 2"/>
    <property type="match status" value="1"/>
</dbReference>
<dbReference type="SUPFAM" id="SSF53474">
    <property type="entry name" value="alpha/beta-Hydrolases"/>
    <property type="match status" value="1"/>
</dbReference>
<dbReference type="InterPro" id="IPR014031">
    <property type="entry name" value="Ketoacyl_synth_C"/>
</dbReference>
<keyword evidence="3" id="KW-0808">Transferase</keyword>
<dbReference type="InterPro" id="IPR001227">
    <property type="entry name" value="Ac_transferase_dom_sf"/>
</dbReference>
<dbReference type="PANTHER" id="PTHR43775:SF51">
    <property type="entry name" value="INACTIVE PHENOLPHTHIOCEROL SYNTHESIS POLYKETIDE SYNTHASE TYPE I PKS1-RELATED"/>
    <property type="match status" value="1"/>
</dbReference>
<evidence type="ECO:0000256" key="5">
    <source>
        <dbReference type="SAM" id="MobiDB-lite"/>
    </source>
</evidence>
<dbReference type="FunFam" id="3.40.47.10:FF:000019">
    <property type="entry name" value="Polyketide synthase type I"/>
    <property type="match status" value="1"/>
</dbReference>
<dbReference type="PROSITE" id="PS50075">
    <property type="entry name" value="CARRIER"/>
    <property type="match status" value="1"/>
</dbReference>
<gene>
    <name evidence="8" type="ORF">EKG83_15880</name>
</gene>
<organism evidence="8 9">
    <name type="scientific">Saccharothrix syringae</name>
    <name type="common">Nocardiopsis syringae</name>
    <dbReference type="NCBI Taxonomy" id="103733"/>
    <lineage>
        <taxon>Bacteria</taxon>
        <taxon>Bacillati</taxon>
        <taxon>Actinomycetota</taxon>
        <taxon>Actinomycetes</taxon>
        <taxon>Pseudonocardiales</taxon>
        <taxon>Pseudonocardiaceae</taxon>
        <taxon>Saccharothrix</taxon>
    </lineage>
</organism>
<dbReference type="InterPro" id="IPR029058">
    <property type="entry name" value="AB_hydrolase_fold"/>
</dbReference>
<proteinExistence type="predicted"/>
<dbReference type="GO" id="GO:0004315">
    <property type="term" value="F:3-oxoacyl-[acyl-carrier-protein] synthase activity"/>
    <property type="evidence" value="ECO:0007669"/>
    <property type="project" value="InterPro"/>
</dbReference>
<dbReference type="InterPro" id="IPR020841">
    <property type="entry name" value="PKS_Beta-ketoAc_synthase_dom"/>
</dbReference>
<keyword evidence="2" id="KW-0597">Phosphoprotein</keyword>
<dbReference type="Proteomes" id="UP000325787">
    <property type="component" value="Chromosome"/>
</dbReference>
<dbReference type="GO" id="GO:0004312">
    <property type="term" value="F:fatty acid synthase activity"/>
    <property type="evidence" value="ECO:0007669"/>
    <property type="project" value="TreeGrafter"/>
</dbReference>
<dbReference type="Pfam" id="PF00698">
    <property type="entry name" value="Acyl_transf_1"/>
    <property type="match status" value="1"/>
</dbReference>
<dbReference type="InterPro" id="IPR016036">
    <property type="entry name" value="Malonyl_transacylase_ACP-bd"/>
</dbReference>
<dbReference type="OrthoDB" id="9778690at2"/>
<feature type="domain" description="Carrier" evidence="6">
    <location>
        <begin position="973"/>
        <end position="1048"/>
    </location>
</feature>
<dbReference type="SUPFAM" id="SSF53901">
    <property type="entry name" value="Thiolase-like"/>
    <property type="match status" value="1"/>
</dbReference>
<dbReference type="Pfam" id="PF00975">
    <property type="entry name" value="Thioesterase"/>
    <property type="match status" value="1"/>
</dbReference>